<proteinExistence type="predicted"/>
<dbReference type="EMBL" id="RZGK01000002">
    <property type="protein sequence ID" value="KAF9701873.1"/>
    <property type="molecule type" value="Genomic_DNA"/>
</dbReference>
<dbReference type="GO" id="GO:0005634">
    <property type="term" value="C:nucleus"/>
    <property type="evidence" value="ECO:0007669"/>
    <property type="project" value="TreeGrafter"/>
</dbReference>
<gene>
    <name evidence="3" type="ORF">EKO04_000011</name>
</gene>
<feature type="compositionally biased region" description="Basic and acidic residues" evidence="1">
    <location>
        <begin position="677"/>
        <end position="693"/>
    </location>
</feature>
<dbReference type="PANTHER" id="PTHR28083">
    <property type="entry name" value="GOOD FOR FULL DBP5 ACTIVITY PROTEIN 2"/>
    <property type="match status" value="1"/>
</dbReference>
<dbReference type="InterPro" id="IPR012337">
    <property type="entry name" value="RNaseH-like_sf"/>
</dbReference>
<dbReference type="PANTHER" id="PTHR28083:SF1">
    <property type="entry name" value="GOOD FOR FULL DBP5 ACTIVITY PROTEIN 2"/>
    <property type="match status" value="1"/>
</dbReference>
<evidence type="ECO:0000259" key="2">
    <source>
        <dbReference type="Pfam" id="PF21762"/>
    </source>
</evidence>
<feature type="domain" description="Gfd2/YDR514C-like C-terminal" evidence="2">
    <location>
        <begin position="342"/>
        <end position="543"/>
    </location>
</feature>
<dbReference type="Proteomes" id="UP000651452">
    <property type="component" value="Unassembled WGS sequence"/>
</dbReference>
<feature type="compositionally biased region" description="Low complexity" evidence="1">
    <location>
        <begin position="603"/>
        <end position="617"/>
    </location>
</feature>
<dbReference type="Pfam" id="PF21762">
    <property type="entry name" value="DEDDh_C"/>
    <property type="match status" value="1"/>
</dbReference>
<protein>
    <recommendedName>
        <fullName evidence="2">Gfd2/YDR514C-like C-terminal domain-containing protein</fullName>
    </recommendedName>
</protein>
<evidence type="ECO:0000313" key="4">
    <source>
        <dbReference type="Proteomes" id="UP000651452"/>
    </source>
</evidence>
<dbReference type="AlphaFoldDB" id="A0A8H7MMP6"/>
<comment type="caution">
    <text evidence="3">The sequence shown here is derived from an EMBL/GenBank/DDBJ whole genome shotgun (WGS) entry which is preliminary data.</text>
</comment>
<sequence length="721" mass="79620">MASAARLARLRELTEADIESLPTRAPEPVFDDSDVSGGVQLEPLIEEPSKQTAANTSQPPPHPITVEADTDRRFIWLKDAESSYKPGPSLKPSIVTIAPKPSAPLPTTYLKRGDLCPAQHHFVPIQALVKYPYKFCNKIHSQDIASAFFDQGKFWTRTWDLYYVWDIDNLSKPLILVHETQFQDLLNEINNHLKLSLYITDEQREDALVSRFPDHPRCTPRYLGRSTSREDYDNMVDNAPEHSFRAVGEPDGPPPDERTLEAFKQLMEDSFEAQKAKNKAAKAKRQQERLVKQRVMADQFKRTQRYLGLRPSPAVDNAAPNGLPPAVDPTLPVPFDFDQSVVFVCVDVESYERAHHKITEVGIATLDTRELASVSPGYDGANWRALIRARHFRIKEYAHLVNSQFVSGHPDGFDFGESTMVSLADAPTHVAACFSPPFGAHHSNGGEGIVDLMHGINLNEKRNIIFLGHDTLGDVRYLQNLGFDPIKLDNLLEALDTAIMYRVWRREQNPTSLGRILYDFDIAGYKLHNAGNDAVFTMQAMLGIAVREAAIRGSSELDSMRGNEKSARLSEALEEARKKACDEAEGWSDHEVDGDGGVPVPIALSPAQLASAQAASQTPSETNGRGAYRGRGHGRGGARGASHNAHESVEGHATISGRGRAIPDRSRNGGIHSRTRGGHDGRFDQQGRGDGSHRGRGRGRGSSMAFGNNISDPPVCFPDLD</sequence>
<feature type="region of interest" description="Disordered" evidence="1">
    <location>
        <begin position="580"/>
        <end position="721"/>
    </location>
</feature>
<name>A0A8H7MMP6_9PLEO</name>
<evidence type="ECO:0000256" key="1">
    <source>
        <dbReference type="SAM" id="MobiDB-lite"/>
    </source>
</evidence>
<evidence type="ECO:0000313" key="3">
    <source>
        <dbReference type="EMBL" id="KAF9701873.1"/>
    </source>
</evidence>
<dbReference type="SUPFAM" id="SSF53098">
    <property type="entry name" value="Ribonuclease H-like"/>
    <property type="match status" value="1"/>
</dbReference>
<dbReference type="OrthoDB" id="5953249at2759"/>
<dbReference type="InterPro" id="IPR040151">
    <property type="entry name" value="Gfd2/YDR514C-like"/>
</dbReference>
<keyword evidence="4" id="KW-1185">Reference proteome</keyword>
<dbReference type="InterPro" id="IPR048519">
    <property type="entry name" value="Gfd2/YDR514C-like_C"/>
</dbReference>
<reference evidence="3" key="1">
    <citation type="submission" date="2018-12" db="EMBL/GenBank/DDBJ databases">
        <authorList>
            <person name="Syme R.A."/>
            <person name="Farfan-Caceres L."/>
            <person name="Lichtenzveig J."/>
        </authorList>
    </citation>
    <scope>NUCLEOTIDE SEQUENCE</scope>
    <source>
        <strain evidence="3">Al4</strain>
    </source>
</reference>
<feature type="region of interest" description="Disordered" evidence="1">
    <location>
        <begin position="14"/>
        <end position="65"/>
    </location>
</feature>
<organism evidence="3 4">
    <name type="scientific">Ascochyta lentis</name>
    <dbReference type="NCBI Taxonomy" id="205686"/>
    <lineage>
        <taxon>Eukaryota</taxon>
        <taxon>Fungi</taxon>
        <taxon>Dikarya</taxon>
        <taxon>Ascomycota</taxon>
        <taxon>Pezizomycotina</taxon>
        <taxon>Dothideomycetes</taxon>
        <taxon>Pleosporomycetidae</taxon>
        <taxon>Pleosporales</taxon>
        <taxon>Pleosporineae</taxon>
        <taxon>Didymellaceae</taxon>
        <taxon>Ascochyta</taxon>
    </lineage>
</organism>
<feature type="compositionally biased region" description="Basic and acidic residues" evidence="1">
    <location>
        <begin position="580"/>
        <end position="593"/>
    </location>
</feature>
<reference evidence="3" key="2">
    <citation type="submission" date="2020-09" db="EMBL/GenBank/DDBJ databases">
        <title>Reference genome assembly for Australian Ascochyta lentis isolate Al4.</title>
        <authorList>
            <person name="Lee R.C."/>
            <person name="Farfan-Caceres L.M."/>
            <person name="Debler J.W."/>
            <person name="Williams A.H."/>
            <person name="Henares B.M."/>
        </authorList>
    </citation>
    <scope>NUCLEOTIDE SEQUENCE</scope>
    <source>
        <strain evidence="3">Al4</strain>
    </source>
</reference>
<accession>A0A8H7MMP6</accession>